<evidence type="ECO:0000256" key="1">
    <source>
        <dbReference type="SAM" id="MobiDB-lite"/>
    </source>
</evidence>
<reference evidence="3" key="2">
    <citation type="journal article" date="2017" name="Nat. Plants">
        <title>The Aegilops tauschii genome reveals multiple impacts of transposons.</title>
        <authorList>
            <person name="Zhao G."/>
            <person name="Zou C."/>
            <person name="Li K."/>
            <person name="Wang K."/>
            <person name="Li T."/>
            <person name="Gao L."/>
            <person name="Zhang X."/>
            <person name="Wang H."/>
            <person name="Yang Z."/>
            <person name="Liu X."/>
            <person name="Jiang W."/>
            <person name="Mao L."/>
            <person name="Kong X."/>
            <person name="Jiao Y."/>
            <person name="Jia J."/>
        </authorList>
    </citation>
    <scope>NUCLEOTIDE SEQUENCE [LARGE SCALE GENOMIC DNA]</scope>
    <source>
        <strain evidence="3">cv. AL8/78</strain>
    </source>
</reference>
<feature type="region of interest" description="Disordered" evidence="1">
    <location>
        <begin position="213"/>
        <end position="232"/>
    </location>
</feature>
<name>A0A453L5R8_AEGTS</name>
<reference evidence="2" key="5">
    <citation type="journal article" date="2021" name="G3 (Bethesda)">
        <title>Aegilops tauschii genome assembly Aet v5.0 features greater sequence contiguity and improved annotation.</title>
        <authorList>
            <person name="Wang L."/>
            <person name="Zhu T."/>
            <person name="Rodriguez J.C."/>
            <person name="Deal K.R."/>
            <person name="Dubcovsky J."/>
            <person name="McGuire P.E."/>
            <person name="Lux T."/>
            <person name="Spannagl M."/>
            <person name="Mayer K.F.X."/>
            <person name="Baldrich P."/>
            <person name="Meyers B.C."/>
            <person name="Huo N."/>
            <person name="Gu Y.Q."/>
            <person name="Zhou H."/>
            <person name="Devos K.M."/>
            <person name="Bennetzen J.L."/>
            <person name="Unver T."/>
            <person name="Budak H."/>
            <person name="Gulick P.J."/>
            <person name="Galiba G."/>
            <person name="Kalapos B."/>
            <person name="Nelson D.R."/>
            <person name="Li P."/>
            <person name="You F.M."/>
            <person name="Luo M.C."/>
            <person name="Dvorak J."/>
        </authorList>
    </citation>
    <scope>NUCLEOTIDE SEQUENCE [LARGE SCALE GENOMIC DNA]</scope>
    <source>
        <strain evidence="2">cv. AL8/78</strain>
    </source>
</reference>
<reference evidence="3" key="1">
    <citation type="journal article" date="2014" name="Science">
        <title>Ancient hybridizations among the ancestral genomes of bread wheat.</title>
        <authorList>
            <consortium name="International Wheat Genome Sequencing Consortium,"/>
            <person name="Marcussen T."/>
            <person name="Sandve S.R."/>
            <person name="Heier L."/>
            <person name="Spannagl M."/>
            <person name="Pfeifer M."/>
            <person name="Jakobsen K.S."/>
            <person name="Wulff B.B."/>
            <person name="Steuernagel B."/>
            <person name="Mayer K.F."/>
            <person name="Olsen O.A."/>
        </authorList>
    </citation>
    <scope>NUCLEOTIDE SEQUENCE [LARGE SCALE GENOMIC DNA]</scope>
    <source>
        <strain evidence="3">cv. AL8/78</strain>
    </source>
</reference>
<dbReference type="EnsemblPlants" id="AET5Gv20632700.1">
    <property type="protein sequence ID" value="AET5Gv20632700.1"/>
    <property type="gene ID" value="AET5Gv20632700"/>
</dbReference>
<keyword evidence="3" id="KW-1185">Reference proteome</keyword>
<accession>A0A453L5R8</accession>
<dbReference type="InterPro" id="IPR025322">
    <property type="entry name" value="PADRE_dom"/>
</dbReference>
<reference evidence="2" key="4">
    <citation type="submission" date="2019-03" db="UniProtKB">
        <authorList>
            <consortium name="EnsemblPlants"/>
        </authorList>
    </citation>
    <scope>IDENTIFICATION</scope>
</reference>
<dbReference type="Proteomes" id="UP000015105">
    <property type="component" value="Chromosome 5D"/>
</dbReference>
<dbReference type="AlphaFoldDB" id="A0A453L5R8"/>
<evidence type="ECO:0000313" key="2">
    <source>
        <dbReference type="EnsemblPlants" id="AET5Gv20632700.1"/>
    </source>
</evidence>
<organism evidence="2 3">
    <name type="scientific">Aegilops tauschii subsp. strangulata</name>
    <name type="common">Goatgrass</name>
    <dbReference type="NCBI Taxonomy" id="200361"/>
    <lineage>
        <taxon>Eukaryota</taxon>
        <taxon>Viridiplantae</taxon>
        <taxon>Streptophyta</taxon>
        <taxon>Embryophyta</taxon>
        <taxon>Tracheophyta</taxon>
        <taxon>Spermatophyta</taxon>
        <taxon>Magnoliopsida</taxon>
        <taxon>Liliopsida</taxon>
        <taxon>Poales</taxon>
        <taxon>Poaceae</taxon>
        <taxon>BOP clade</taxon>
        <taxon>Pooideae</taxon>
        <taxon>Triticodae</taxon>
        <taxon>Triticeae</taxon>
        <taxon>Triticinae</taxon>
        <taxon>Aegilops</taxon>
    </lineage>
</organism>
<protein>
    <submittedName>
        <fullName evidence="2">Uncharacterized protein</fullName>
    </submittedName>
</protein>
<dbReference type="Gramene" id="AET5Gv20632700.1">
    <property type="protein sequence ID" value="AET5Gv20632700.1"/>
    <property type="gene ID" value="AET5Gv20632700"/>
</dbReference>
<dbReference type="Pfam" id="PF14009">
    <property type="entry name" value="PADRE"/>
    <property type="match status" value="1"/>
</dbReference>
<reference evidence="2" key="3">
    <citation type="journal article" date="2017" name="Nature">
        <title>Genome sequence of the progenitor of the wheat D genome Aegilops tauschii.</title>
        <authorList>
            <person name="Luo M.C."/>
            <person name="Gu Y.Q."/>
            <person name="Puiu D."/>
            <person name="Wang H."/>
            <person name="Twardziok S.O."/>
            <person name="Deal K.R."/>
            <person name="Huo N."/>
            <person name="Zhu T."/>
            <person name="Wang L."/>
            <person name="Wang Y."/>
            <person name="McGuire P.E."/>
            <person name="Liu S."/>
            <person name="Long H."/>
            <person name="Ramasamy R.K."/>
            <person name="Rodriguez J.C."/>
            <person name="Van S.L."/>
            <person name="Yuan L."/>
            <person name="Wang Z."/>
            <person name="Xia Z."/>
            <person name="Xiao L."/>
            <person name="Anderson O.D."/>
            <person name="Ouyang S."/>
            <person name="Liang Y."/>
            <person name="Zimin A.V."/>
            <person name="Pertea G."/>
            <person name="Qi P."/>
            <person name="Bennetzen J.L."/>
            <person name="Dai X."/>
            <person name="Dawson M.W."/>
            <person name="Muller H.G."/>
            <person name="Kugler K."/>
            <person name="Rivarola-Duarte L."/>
            <person name="Spannagl M."/>
            <person name="Mayer K.F.X."/>
            <person name="Lu F.H."/>
            <person name="Bevan M.W."/>
            <person name="Leroy P."/>
            <person name="Li P."/>
            <person name="You F.M."/>
            <person name="Sun Q."/>
            <person name="Liu Z."/>
            <person name="Lyons E."/>
            <person name="Wicker T."/>
            <person name="Salzberg S.L."/>
            <person name="Devos K.M."/>
            <person name="Dvorak J."/>
        </authorList>
    </citation>
    <scope>NUCLEOTIDE SEQUENCE [LARGE SCALE GENOMIC DNA]</scope>
    <source>
        <strain evidence="2">cv. AL8/78</strain>
    </source>
</reference>
<dbReference type="STRING" id="200361.A0A453L5R8"/>
<sequence length="247" mass="26067">TSPFRTCSQSHTDYQHTYQHVVTRGEMGSCASRSPAPAAAAGSWRAVGSKTAKVIRLDGSMAQYAALVTAREALVGAARASSFLCSSDELRLDAPARALAADELLQPGWLYFVLPLSMLRRPLSGQEMTALAVRASSALAVASGISSPTRGKNGAALAGANGKRRKVAARVAPLADDDDVAERDGGWDQHLAHGKYGGVRKRVLAAGDVAAGKARRGDGYGGRRSSRHRRRRVGAERLSAILEADDF</sequence>
<dbReference type="PANTHER" id="PTHR33052">
    <property type="entry name" value="DUF4228 DOMAIN PROTEIN-RELATED"/>
    <property type="match status" value="1"/>
</dbReference>
<proteinExistence type="predicted"/>
<evidence type="ECO:0000313" key="3">
    <source>
        <dbReference type="Proteomes" id="UP000015105"/>
    </source>
</evidence>